<protein>
    <recommendedName>
        <fullName evidence="3">Helix-turn-helix</fullName>
    </recommendedName>
</protein>
<proteinExistence type="predicted"/>
<dbReference type="RefSeq" id="WP_184132432.1">
    <property type="nucleotide sequence ID" value="NZ_JACHKT010000007.1"/>
</dbReference>
<keyword evidence="2" id="KW-1185">Reference proteome</keyword>
<dbReference type="InterPro" id="IPR010982">
    <property type="entry name" value="Lambda_DNA-bd_dom_sf"/>
</dbReference>
<dbReference type="EMBL" id="JACHKT010000007">
    <property type="protein sequence ID" value="MBB6002770.1"/>
    <property type="molecule type" value="Genomic_DNA"/>
</dbReference>
<evidence type="ECO:0000313" key="1">
    <source>
        <dbReference type="EMBL" id="MBB6002770.1"/>
    </source>
</evidence>
<gene>
    <name evidence="1" type="ORF">HNP25_001422</name>
</gene>
<dbReference type="GO" id="GO:0003677">
    <property type="term" value="F:DNA binding"/>
    <property type="evidence" value="ECO:0007669"/>
    <property type="project" value="InterPro"/>
</dbReference>
<evidence type="ECO:0000313" key="2">
    <source>
        <dbReference type="Proteomes" id="UP000524404"/>
    </source>
</evidence>
<comment type="caution">
    <text evidence="1">The sequence shown here is derived from an EMBL/GenBank/DDBJ whole genome shotgun (WGS) entry which is preliminary data.</text>
</comment>
<sequence length="144" mass="16188">MQKHVGDYLKQIVVNQGIQIKDFANIYGTSAPHMSDILSKKDLSTRILRKFESLLHIEFSLTSSLNNNELLNEKSIQYAKIKNSAGGRPPEFKHRNTQEAITSITVNQEVLLKEIEGLKALLASKDQLIKSKDDLIQALTANKI</sequence>
<reference evidence="1 2" key="1">
    <citation type="submission" date="2020-08" db="EMBL/GenBank/DDBJ databases">
        <title>Functional genomics of gut bacteria from endangered species of beetles.</title>
        <authorList>
            <person name="Carlos-Shanley C."/>
        </authorList>
    </citation>
    <scope>NUCLEOTIDE SEQUENCE [LARGE SCALE GENOMIC DNA]</scope>
    <source>
        <strain evidence="1 2">S00070</strain>
    </source>
</reference>
<dbReference type="Proteomes" id="UP000524404">
    <property type="component" value="Unassembled WGS sequence"/>
</dbReference>
<organism evidence="1 2">
    <name type="scientific">Arcicella rosea</name>
    <dbReference type="NCBI Taxonomy" id="502909"/>
    <lineage>
        <taxon>Bacteria</taxon>
        <taxon>Pseudomonadati</taxon>
        <taxon>Bacteroidota</taxon>
        <taxon>Cytophagia</taxon>
        <taxon>Cytophagales</taxon>
        <taxon>Flectobacillaceae</taxon>
        <taxon>Arcicella</taxon>
    </lineage>
</organism>
<dbReference type="Gene3D" id="1.10.260.40">
    <property type="entry name" value="lambda repressor-like DNA-binding domains"/>
    <property type="match status" value="1"/>
</dbReference>
<name>A0A841ER82_9BACT</name>
<evidence type="ECO:0008006" key="3">
    <source>
        <dbReference type="Google" id="ProtNLM"/>
    </source>
</evidence>
<dbReference type="SUPFAM" id="SSF47413">
    <property type="entry name" value="lambda repressor-like DNA-binding domains"/>
    <property type="match status" value="1"/>
</dbReference>
<dbReference type="AlphaFoldDB" id="A0A841ER82"/>
<accession>A0A841ER82</accession>